<evidence type="ECO:0000256" key="1">
    <source>
        <dbReference type="ARBA" id="ARBA00022801"/>
    </source>
</evidence>
<gene>
    <name evidence="3" type="ORF">HQN85_04845</name>
</gene>
<dbReference type="InterPro" id="IPR005181">
    <property type="entry name" value="SASA"/>
</dbReference>
<protein>
    <submittedName>
        <fullName evidence="3">Sialate O-acetylesterase</fullName>
    </submittedName>
</protein>
<dbReference type="InterPro" id="IPR039329">
    <property type="entry name" value="SIAE"/>
</dbReference>
<accession>A0ABX2DAE4</accession>
<dbReference type="SUPFAM" id="SSF52266">
    <property type="entry name" value="SGNH hydrolase"/>
    <property type="match status" value="1"/>
</dbReference>
<reference evidence="3 4" key="1">
    <citation type="submission" date="2020-05" db="EMBL/GenBank/DDBJ databases">
        <title>Description of Pedobacter foliorum sp. nov.</title>
        <authorList>
            <person name="Qi S."/>
            <person name="Carlier A."/>
            <person name="Cnockaert M."/>
            <person name="Vandamme P."/>
        </authorList>
    </citation>
    <scope>NUCLEOTIDE SEQUENCE [LARGE SCALE GENOMIC DNA]</scope>
    <source>
        <strain evidence="3 4">LMG 31300</strain>
    </source>
</reference>
<dbReference type="Pfam" id="PF03629">
    <property type="entry name" value="SASA"/>
    <property type="match status" value="1"/>
</dbReference>
<dbReference type="PANTHER" id="PTHR22901">
    <property type="entry name" value="SIALATE O-ACETYLESTERASE"/>
    <property type="match status" value="1"/>
</dbReference>
<evidence type="ECO:0000259" key="2">
    <source>
        <dbReference type="Pfam" id="PF03629"/>
    </source>
</evidence>
<comment type="caution">
    <text evidence="3">The sequence shown here is derived from an EMBL/GenBank/DDBJ whole genome shotgun (WGS) entry which is preliminary data.</text>
</comment>
<dbReference type="Proteomes" id="UP000762110">
    <property type="component" value="Unassembled WGS sequence"/>
</dbReference>
<feature type="domain" description="Sialate O-acetylesterase" evidence="2">
    <location>
        <begin position="280"/>
        <end position="365"/>
    </location>
</feature>
<dbReference type="InterPro" id="IPR036514">
    <property type="entry name" value="SGNH_hydro_sf"/>
</dbReference>
<keyword evidence="4" id="KW-1185">Reference proteome</keyword>
<evidence type="ECO:0000313" key="3">
    <source>
        <dbReference type="EMBL" id="NQX31037.1"/>
    </source>
</evidence>
<name>A0ABX2DAE4_9SPHI</name>
<sequence length="505" mass="56533">MKSKIWIILLLILPFIASAEVKLPSLIADGMVLQQKSSISLWGWANPDEKITVVASWDHQKAEVITNTNGEWLVKLKTPTAGGPFTITISGTNKIEIKNVLVGEVWLCSGQSNMEFPLQKTTPSWKTGIVNYESEIAKANYPNIRMFTVKQTVAQEPQQDVEGKWEVCSPATAGKFSAVAYYFGLELTRSLNCPIGLIHSSWGGTPAESWVKKEVLEKDTALISILTNYDKDVRSYKAVDSTYQNALTKWKEDKAKNPSSTVVAPKKPVEPTKNSKSATKLYNGMIAPLIPFTIKGVIWYQGESNSGRAYQYRKLFPALINSWRSDWKTDFPFYFVQIAVHYQQLPEIREAQLFTMQSTPQTGMAVITDVGDSLNIHPTNKEVPGHRLALWALAKTYNQTQLVYSGPLYQSMRVEGNNIILKFRYADGLLAKGDTLTEFTIANSNQQFIPATAVIKGDEIWVSSPSIKKPIAVRFAWKNFCRPNLYNAAGLPASPFRTDNWTTKN</sequence>
<dbReference type="RefSeq" id="WP_173269352.1">
    <property type="nucleotide sequence ID" value="NZ_JABMKV010000001.1"/>
</dbReference>
<dbReference type="EMBL" id="JABMKV010000001">
    <property type="protein sequence ID" value="NQX31037.1"/>
    <property type="molecule type" value="Genomic_DNA"/>
</dbReference>
<dbReference type="Gene3D" id="3.40.50.1110">
    <property type="entry name" value="SGNH hydrolase"/>
    <property type="match status" value="1"/>
</dbReference>
<organism evidence="3 4">
    <name type="scientific">Pedobacter boryungensis</name>
    <dbReference type="NCBI Taxonomy" id="869962"/>
    <lineage>
        <taxon>Bacteria</taxon>
        <taxon>Pseudomonadati</taxon>
        <taxon>Bacteroidota</taxon>
        <taxon>Sphingobacteriia</taxon>
        <taxon>Sphingobacteriales</taxon>
        <taxon>Sphingobacteriaceae</taxon>
        <taxon>Pedobacter</taxon>
    </lineage>
</organism>
<proteinExistence type="predicted"/>
<dbReference type="PANTHER" id="PTHR22901:SF0">
    <property type="entry name" value="SIALATE O-ACETYLESTERASE"/>
    <property type="match status" value="1"/>
</dbReference>
<evidence type="ECO:0000313" key="4">
    <source>
        <dbReference type="Proteomes" id="UP000762110"/>
    </source>
</evidence>
<keyword evidence="1" id="KW-0378">Hydrolase</keyword>